<protein>
    <submittedName>
        <fullName evidence="2">Uncharacterized protein</fullName>
    </submittedName>
</protein>
<keyword evidence="1" id="KW-0812">Transmembrane</keyword>
<evidence type="ECO:0000256" key="1">
    <source>
        <dbReference type="SAM" id="Phobius"/>
    </source>
</evidence>
<gene>
    <name evidence="2" type="ORF">WA026_013381</name>
</gene>
<sequence length="109" mass="12499">MVEDYRNTIHGADCQLVENCIPIYEDEVHEEYGDINLSQNSANESSNAGYMDSGLGISVCQGSSCEITYSEDRRRGFGYCLWCYIFIVIVSFIGIIIIIQDYIYRWIQT</sequence>
<comment type="caution">
    <text evidence="2">The sequence shown here is derived from an EMBL/GenBank/DDBJ whole genome shotgun (WGS) entry which is preliminary data.</text>
</comment>
<proteinExistence type="predicted"/>
<evidence type="ECO:0000313" key="3">
    <source>
        <dbReference type="Proteomes" id="UP001431783"/>
    </source>
</evidence>
<name>A0AAW1VCX9_9CUCU</name>
<organism evidence="2 3">
    <name type="scientific">Henosepilachna vigintioctopunctata</name>
    <dbReference type="NCBI Taxonomy" id="420089"/>
    <lineage>
        <taxon>Eukaryota</taxon>
        <taxon>Metazoa</taxon>
        <taxon>Ecdysozoa</taxon>
        <taxon>Arthropoda</taxon>
        <taxon>Hexapoda</taxon>
        <taxon>Insecta</taxon>
        <taxon>Pterygota</taxon>
        <taxon>Neoptera</taxon>
        <taxon>Endopterygota</taxon>
        <taxon>Coleoptera</taxon>
        <taxon>Polyphaga</taxon>
        <taxon>Cucujiformia</taxon>
        <taxon>Coccinelloidea</taxon>
        <taxon>Coccinellidae</taxon>
        <taxon>Epilachninae</taxon>
        <taxon>Epilachnini</taxon>
        <taxon>Henosepilachna</taxon>
    </lineage>
</organism>
<dbReference type="Proteomes" id="UP001431783">
    <property type="component" value="Unassembled WGS sequence"/>
</dbReference>
<keyword evidence="1" id="KW-1133">Transmembrane helix</keyword>
<accession>A0AAW1VCX9</accession>
<keyword evidence="1" id="KW-0472">Membrane</keyword>
<evidence type="ECO:0000313" key="2">
    <source>
        <dbReference type="EMBL" id="KAK9891054.1"/>
    </source>
</evidence>
<keyword evidence="3" id="KW-1185">Reference proteome</keyword>
<dbReference type="EMBL" id="JARQZJ010000127">
    <property type="protein sequence ID" value="KAK9891054.1"/>
    <property type="molecule type" value="Genomic_DNA"/>
</dbReference>
<reference evidence="2 3" key="1">
    <citation type="submission" date="2023-03" db="EMBL/GenBank/DDBJ databases">
        <title>Genome insight into feeding habits of ladybird beetles.</title>
        <authorList>
            <person name="Li H.-S."/>
            <person name="Huang Y.-H."/>
            <person name="Pang H."/>
        </authorList>
    </citation>
    <scope>NUCLEOTIDE SEQUENCE [LARGE SCALE GENOMIC DNA]</scope>
    <source>
        <strain evidence="2">SYSU_2023b</strain>
        <tissue evidence="2">Whole body</tissue>
    </source>
</reference>
<dbReference type="AlphaFoldDB" id="A0AAW1VCX9"/>
<feature type="transmembrane region" description="Helical" evidence="1">
    <location>
        <begin position="79"/>
        <end position="99"/>
    </location>
</feature>